<proteinExistence type="predicted"/>
<reference evidence="2" key="1">
    <citation type="journal article" date="2019" name="Int. J. Syst. Evol. Microbiol.">
        <title>The Global Catalogue of Microorganisms (GCM) 10K type strain sequencing project: providing services to taxonomists for standard genome sequencing and annotation.</title>
        <authorList>
            <consortium name="The Broad Institute Genomics Platform"/>
            <consortium name="The Broad Institute Genome Sequencing Center for Infectious Disease"/>
            <person name="Wu L."/>
            <person name="Ma J."/>
        </authorList>
    </citation>
    <scope>NUCLEOTIDE SEQUENCE [LARGE SCALE GENOMIC DNA]</scope>
    <source>
        <strain evidence="2">JCM 17810</strain>
    </source>
</reference>
<evidence type="ECO:0000313" key="2">
    <source>
        <dbReference type="Proteomes" id="UP001500622"/>
    </source>
</evidence>
<sequence>MTFHDRDQVEALLDGLVIVELSDSEFDGPSGRGPKHWHGYDVVARA</sequence>
<organism evidence="1 2">
    <name type="scientific">Georgenia halophila</name>
    <dbReference type="NCBI Taxonomy" id="620889"/>
    <lineage>
        <taxon>Bacteria</taxon>
        <taxon>Bacillati</taxon>
        <taxon>Actinomycetota</taxon>
        <taxon>Actinomycetes</taxon>
        <taxon>Micrococcales</taxon>
        <taxon>Bogoriellaceae</taxon>
        <taxon>Georgenia</taxon>
    </lineage>
</organism>
<keyword evidence="2" id="KW-1185">Reference proteome</keyword>
<dbReference type="EMBL" id="BAABGN010000013">
    <property type="protein sequence ID" value="GAA4430851.1"/>
    <property type="molecule type" value="Genomic_DNA"/>
</dbReference>
<name>A0ABP8LM15_9MICO</name>
<gene>
    <name evidence="1" type="ORF">GCM10023169_34710</name>
</gene>
<comment type="caution">
    <text evidence="1">The sequence shown here is derived from an EMBL/GenBank/DDBJ whole genome shotgun (WGS) entry which is preliminary data.</text>
</comment>
<protein>
    <submittedName>
        <fullName evidence="1">Uncharacterized protein</fullName>
    </submittedName>
</protein>
<accession>A0ABP8LM15</accession>
<evidence type="ECO:0000313" key="1">
    <source>
        <dbReference type="EMBL" id="GAA4430851.1"/>
    </source>
</evidence>
<dbReference type="Proteomes" id="UP001500622">
    <property type="component" value="Unassembled WGS sequence"/>
</dbReference>